<proteinExistence type="predicted"/>
<organism evidence="3">
    <name type="scientific">Lygus hesperus</name>
    <name type="common">Western plant bug</name>
    <dbReference type="NCBI Taxonomy" id="30085"/>
    <lineage>
        <taxon>Eukaryota</taxon>
        <taxon>Metazoa</taxon>
        <taxon>Ecdysozoa</taxon>
        <taxon>Arthropoda</taxon>
        <taxon>Hexapoda</taxon>
        <taxon>Insecta</taxon>
        <taxon>Pterygota</taxon>
        <taxon>Neoptera</taxon>
        <taxon>Paraneoptera</taxon>
        <taxon>Hemiptera</taxon>
        <taxon>Heteroptera</taxon>
        <taxon>Panheteroptera</taxon>
        <taxon>Cimicomorpha</taxon>
        <taxon>Miridae</taxon>
        <taxon>Mirini</taxon>
        <taxon>Lygus</taxon>
    </lineage>
</organism>
<accession>A0A0A9Y4C4</accession>
<feature type="compositionally biased region" description="Basic and acidic residues" evidence="2">
    <location>
        <begin position="1"/>
        <end position="17"/>
    </location>
</feature>
<feature type="compositionally biased region" description="Polar residues" evidence="2">
    <location>
        <begin position="24"/>
        <end position="35"/>
    </location>
</feature>
<dbReference type="AlphaFoldDB" id="A0A0A9Y4C4"/>
<protein>
    <submittedName>
        <fullName evidence="3">Uncharacterized protein</fullName>
    </submittedName>
</protein>
<feature type="region of interest" description="Disordered" evidence="2">
    <location>
        <begin position="1"/>
        <end position="38"/>
    </location>
</feature>
<gene>
    <name evidence="3" type="ORF">CM83_6701</name>
</gene>
<feature type="compositionally biased region" description="Basic and acidic residues" evidence="2">
    <location>
        <begin position="769"/>
        <end position="779"/>
    </location>
</feature>
<reference evidence="3" key="1">
    <citation type="journal article" date="2014" name="PLoS ONE">
        <title>Transcriptome-Based Identification of ABC Transporters in the Western Tarnished Plant Bug Lygus hesperus.</title>
        <authorList>
            <person name="Hull J.J."/>
            <person name="Chaney K."/>
            <person name="Geib S.M."/>
            <person name="Fabrick J.A."/>
            <person name="Brent C.S."/>
            <person name="Walsh D."/>
            <person name="Lavine L.C."/>
        </authorList>
    </citation>
    <scope>NUCLEOTIDE SEQUENCE</scope>
</reference>
<feature type="region of interest" description="Disordered" evidence="2">
    <location>
        <begin position="544"/>
        <end position="568"/>
    </location>
</feature>
<sequence>KTKITHKDSVKVSGDSKKAKKTTLKTQHTGKNQTVSKKRKSIVDDELDIIEVKSDTGTVKNEIAVGDKIHNTEIEDRPAVVSEIVFDVAPNVPDSGIAVKSFEVADKSSYRMGVEKAISTPNTSGEQITSKSRSKGTVDKDLSVASIVDRPLERRSRDLIFKELLRTNDMLNQIEEPTVPRESFLGYASLSSFNDEELQSEASNVEMAPVKITMEESSRELLPVVSNSTTRLLSMYEPRVHKSRSERAPRTTIKDEKPSLMDQKTISNLDVLTNVLGALQSKVDTGKTRGRCKCKHVSTAKNKKNREQKVMFSPDGFTDDDFLNYFCKDWVQPEELIKRKEKYENNMKCIPQKTSVVADGGLDLGDDSRSGFSDILDQIEDDELYDLIFTYRLPKTAPFDLKDTVNEARFKCIHKWLVETGNAAYRTAFEDEIKAKAEEKINEQLMEEMISLRRKIKRCDVCNKSASIAMVTNVASVSTFQIKKESEVPAPTKTTEERKSIESTDSEAEIKKEYWNLMRKLQLSFISLEDDEVLETGNDDITGTAEENFYPDQPSTKPNIVAETRGGKRRREIREQLEKLIELLKKKLKQMKTREIIVYKGEDEEGEIVTIEKELSFKSCHCQDVEEQPIENNKLPVNHLDAILAHFPVDISQFLKKRSVCQKPDNKPPKERRQIKEFSNRNRIQLYMMNLLKTWVPPDLQHDDEKYSDKLGDKRLAEKLEEHNIKVLDKKRRNHNRKKIYARKTPNNQRETESEIHEIDTKVQPQTTKKRESDVDESKRPRLPFSCNCFCDRVSRLNPKRNQHFRTVLNEHFWCLRTDAHLLDEDFVSKKLSTNEIPNHILCPPQIVEQPDNFQGWLADTDRNLLLLMSRSPLDRIDKDYYKHTRVEKKVQLPILDEVDDANLQKQEDLQNLVNKLSKAHAIKFWETVDRWYEDYKKHDKIWQLLEVIKDVDLNAMLQRDLSLMKDTLAKHLEDKKNKIRRRIEREKKEKFENDVAKLNASYSCRIENRL</sequence>
<evidence type="ECO:0000256" key="2">
    <source>
        <dbReference type="SAM" id="MobiDB-lite"/>
    </source>
</evidence>
<dbReference type="EMBL" id="GBHO01016585">
    <property type="protein sequence ID" value="JAG27019.1"/>
    <property type="molecule type" value="Transcribed_RNA"/>
</dbReference>
<feature type="compositionally biased region" description="Basic and acidic residues" evidence="2">
    <location>
        <begin position="750"/>
        <end position="761"/>
    </location>
</feature>
<keyword evidence="1" id="KW-0175">Coiled coil</keyword>
<reference evidence="3" key="2">
    <citation type="submission" date="2014-07" db="EMBL/GenBank/DDBJ databases">
        <authorList>
            <person name="Hull J."/>
        </authorList>
    </citation>
    <scope>NUCLEOTIDE SEQUENCE</scope>
</reference>
<name>A0A0A9Y4C4_LYGHE</name>
<feature type="coiled-coil region" evidence="1">
    <location>
        <begin position="970"/>
        <end position="1002"/>
    </location>
</feature>
<feature type="region of interest" description="Disordered" evidence="2">
    <location>
        <begin position="731"/>
        <end position="779"/>
    </location>
</feature>
<evidence type="ECO:0000313" key="3">
    <source>
        <dbReference type="EMBL" id="JAG27019.1"/>
    </source>
</evidence>
<feature type="compositionally biased region" description="Basic residues" evidence="2">
    <location>
        <begin position="731"/>
        <end position="742"/>
    </location>
</feature>
<evidence type="ECO:0000256" key="1">
    <source>
        <dbReference type="SAM" id="Coils"/>
    </source>
</evidence>
<feature type="non-terminal residue" evidence="3">
    <location>
        <position position="1"/>
    </location>
</feature>